<comment type="caution">
    <text evidence="8">The sequence shown here is derived from an EMBL/GenBank/DDBJ whole genome shotgun (WGS) entry which is preliminary data.</text>
</comment>
<feature type="transmembrane region" description="Helical" evidence="6">
    <location>
        <begin position="85"/>
        <end position="105"/>
    </location>
</feature>
<feature type="region of interest" description="Disordered" evidence="5">
    <location>
        <begin position="1004"/>
        <end position="1040"/>
    </location>
</feature>
<proteinExistence type="predicted"/>
<evidence type="ECO:0000256" key="5">
    <source>
        <dbReference type="SAM" id="MobiDB-lite"/>
    </source>
</evidence>
<keyword evidence="3 6" id="KW-1133">Transmembrane helix</keyword>
<feature type="transmembrane region" description="Helical" evidence="6">
    <location>
        <begin position="340"/>
        <end position="358"/>
    </location>
</feature>
<evidence type="ECO:0000259" key="7">
    <source>
        <dbReference type="Pfam" id="PF00520"/>
    </source>
</evidence>
<evidence type="ECO:0000256" key="4">
    <source>
        <dbReference type="ARBA" id="ARBA00023136"/>
    </source>
</evidence>
<evidence type="ECO:0000256" key="3">
    <source>
        <dbReference type="ARBA" id="ARBA00022989"/>
    </source>
</evidence>
<evidence type="ECO:0000313" key="8">
    <source>
        <dbReference type="EMBL" id="KAF5833914.1"/>
    </source>
</evidence>
<dbReference type="InterPro" id="IPR005821">
    <property type="entry name" value="Ion_trans_dom"/>
</dbReference>
<accession>A0ABQ7GH71</accession>
<organism evidence="8 9">
    <name type="scientific">Dunaliella salina</name>
    <name type="common">Green alga</name>
    <name type="synonym">Protococcus salinus</name>
    <dbReference type="NCBI Taxonomy" id="3046"/>
    <lineage>
        <taxon>Eukaryota</taxon>
        <taxon>Viridiplantae</taxon>
        <taxon>Chlorophyta</taxon>
        <taxon>core chlorophytes</taxon>
        <taxon>Chlorophyceae</taxon>
        <taxon>CS clade</taxon>
        <taxon>Chlamydomonadales</taxon>
        <taxon>Dunaliellaceae</taxon>
        <taxon>Dunaliella</taxon>
    </lineage>
</organism>
<reference evidence="8" key="1">
    <citation type="submission" date="2017-08" db="EMBL/GenBank/DDBJ databases">
        <authorList>
            <person name="Polle J.E."/>
            <person name="Barry K."/>
            <person name="Cushman J."/>
            <person name="Schmutz J."/>
            <person name="Tran D."/>
            <person name="Hathwaick L.T."/>
            <person name="Yim W.C."/>
            <person name="Jenkins J."/>
            <person name="Mckie-Krisberg Z.M."/>
            <person name="Prochnik S."/>
            <person name="Lindquist E."/>
            <person name="Dockter R.B."/>
            <person name="Adam C."/>
            <person name="Molina H."/>
            <person name="Bunkerborg J."/>
            <person name="Jin E."/>
            <person name="Buchheim M."/>
            <person name="Magnuson J."/>
        </authorList>
    </citation>
    <scope>NUCLEOTIDE SEQUENCE</scope>
    <source>
        <strain evidence="8">CCAP 19/18</strain>
    </source>
</reference>
<dbReference type="Proteomes" id="UP000815325">
    <property type="component" value="Unassembled WGS sequence"/>
</dbReference>
<feature type="transmembrane region" description="Helical" evidence="6">
    <location>
        <begin position="583"/>
        <end position="608"/>
    </location>
</feature>
<feature type="transmembrane region" description="Helical" evidence="6">
    <location>
        <begin position="470"/>
        <end position="493"/>
    </location>
</feature>
<dbReference type="Pfam" id="PF00520">
    <property type="entry name" value="Ion_trans"/>
    <property type="match status" value="1"/>
</dbReference>
<protein>
    <recommendedName>
        <fullName evidence="7">Ion transport domain-containing protein</fullName>
    </recommendedName>
</protein>
<gene>
    <name evidence="8" type="ORF">DUNSADRAFT_9573</name>
</gene>
<keyword evidence="2 6" id="KW-0812">Transmembrane</keyword>
<feature type="transmembrane region" description="Helical" evidence="6">
    <location>
        <begin position="620"/>
        <end position="640"/>
    </location>
</feature>
<feature type="transmembrane region" description="Helical" evidence="6">
    <location>
        <begin position="519"/>
        <end position="540"/>
    </location>
</feature>
<keyword evidence="9" id="KW-1185">Reference proteome</keyword>
<dbReference type="EMBL" id="MU069784">
    <property type="protein sequence ID" value="KAF5833914.1"/>
    <property type="molecule type" value="Genomic_DNA"/>
</dbReference>
<comment type="subcellular location">
    <subcellularLocation>
        <location evidence="1">Membrane</location>
        <topology evidence="1">Multi-pass membrane protein</topology>
    </subcellularLocation>
</comment>
<evidence type="ECO:0000256" key="2">
    <source>
        <dbReference type="ARBA" id="ARBA00022692"/>
    </source>
</evidence>
<keyword evidence="4 6" id="KW-0472">Membrane</keyword>
<evidence type="ECO:0000256" key="1">
    <source>
        <dbReference type="ARBA" id="ARBA00004141"/>
    </source>
</evidence>
<sequence>MVYASKVHPFHERSSPLGISEDDDEDMDLKYQKESTAHKLGASSRLHGSGSFGSSPSELNACHTAASRARKSLVLRDLLEDTRDYWGMFYLLVFLLYFIYTVMFIGSNWSENAAVFHAEVIKSMESYGDVKLSDSNHMFSAFKYGTGYVSSLVSTSQHRNLPDTQLYLGQYTRIQLARIVVDVDSSCKYKDLYCHRSPEEQARFGLNHTTMDNRTASPIPSGLWSPLPNPSYWVYGYSPYYYLNLYNVTDNTTSFAGTQDLLDKTVHEDAAFIGRFAISMQLEVVAEYDMQYEDDSRVFFGIEWILKNMMFDKELTNFEFKTTTKTVPLKTSFVHNGSDIARLILLVIYIVWILAYLYRQVDEVRLCICQYRLQAVVGYVKEISRPGLQDQHSDLQALYTDLYHDKSFARSFASNAADASQIDASQSDASQSSRLPRLEKEIHKATVTGVWRYCTGGWNIVDIVSSLVSFLWAAGCFIFIGILNCLLVGIRLYKYMQFHGGLRVYYSLLRNAWRSIKDFAFWFIYVMMVFGSIVIMVFQISGGNERFAIRWEGINSMALVTFGYMDYETFTNQVAGVGGWGPIIIAIFWLAVAILGTVAMNILIAIVGDAYTEAKDKEGPIEFTFVYICWLRIVWTLIYVRQIWFSWMTEEEFVAYWVSIVVNEFNTDSLSATHDFRASRKNPLFTMRISRLFARWGLVLLPEVKTLLTYFSDASNTMLCDRSPWEDGEAVEEMLTDMSCHKRRQRVTASKHEWTIDTAMSHSTFMMFMMAFGGSGTCGLPQGLGDDIEDISLPSEAKAKRDVENPVQDVAAWREVPLNYSQFKILADKKLPEQLEKAEAYWFTKSPALYDAYCKGTLDETQWQEEVTASCLAEVGAEGAGALAAPDELATAKPFALHETCAEFLYQKAMAPLTEVLCPRKTAALQVLEAFGASSNKMSGLWLLGFRKQRLRWSQEKILRYASWIWEVYATEQLGDEEWAAEMDDVDYKLLELKEWFVSEMEKRVAPARPSALSTRPSGVSRVPSRFGGNKRPSSAASTK</sequence>
<name>A0ABQ7GH71_DUNSA</name>
<evidence type="ECO:0000256" key="6">
    <source>
        <dbReference type="SAM" id="Phobius"/>
    </source>
</evidence>
<feature type="domain" description="Ion transport" evidence="7">
    <location>
        <begin position="443"/>
        <end position="618"/>
    </location>
</feature>
<evidence type="ECO:0000313" key="9">
    <source>
        <dbReference type="Proteomes" id="UP000815325"/>
    </source>
</evidence>